<dbReference type="SUPFAM" id="SSF46785">
    <property type="entry name" value="Winged helix' DNA-binding domain"/>
    <property type="match status" value="1"/>
</dbReference>
<organism evidence="1 2">
    <name type="scientific">Halorientalis brevis</name>
    <dbReference type="NCBI Taxonomy" id="1126241"/>
    <lineage>
        <taxon>Archaea</taxon>
        <taxon>Methanobacteriati</taxon>
        <taxon>Methanobacteriota</taxon>
        <taxon>Stenosarchaea group</taxon>
        <taxon>Halobacteria</taxon>
        <taxon>Halobacteriales</taxon>
        <taxon>Haloarculaceae</taxon>
        <taxon>Halorientalis</taxon>
    </lineage>
</organism>
<dbReference type="RefSeq" id="WP_247376079.1">
    <property type="nucleotide sequence ID" value="NZ_JALLGV010000001.1"/>
</dbReference>
<dbReference type="Pfam" id="PF25212">
    <property type="entry name" value="HVO_A0114"/>
    <property type="match status" value="1"/>
</dbReference>
<protein>
    <submittedName>
        <fullName evidence="1">Transcriptional regulator</fullName>
    </submittedName>
</protein>
<dbReference type="InterPro" id="IPR036390">
    <property type="entry name" value="WH_DNA-bd_sf"/>
</dbReference>
<dbReference type="EMBL" id="JBHUDJ010000003">
    <property type="protein sequence ID" value="MFD1586762.1"/>
    <property type="molecule type" value="Genomic_DNA"/>
</dbReference>
<gene>
    <name evidence="1" type="ORF">ACFR9U_07195</name>
</gene>
<evidence type="ECO:0000313" key="1">
    <source>
        <dbReference type="EMBL" id="MFD1586762.1"/>
    </source>
</evidence>
<accession>A0ABD6CA04</accession>
<proteinExistence type="predicted"/>
<reference evidence="1 2" key="1">
    <citation type="journal article" date="2019" name="Int. J. Syst. Evol. Microbiol.">
        <title>The Global Catalogue of Microorganisms (GCM) 10K type strain sequencing project: providing services to taxonomists for standard genome sequencing and annotation.</title>
        <authorList>
            <consortium name="The Broad Institute Genomics Platform"/>
            <consortium name="The Broad Institute Genome Sequencing Center for Infectious Disease"/>
            <person name="Wu L."/>
            <person name="Ma J."/>
        </authorList>
    </citation>
    <scope>NUCLEOTIDE SEQUENCE [LARGE SCALE GENOMIC DNA]</scope>
    <source>
        <strain evidence="1 2">CGMCC 1.12125</strain>
    </source>
</reference>
<sequence length="140" mass="15857">MDTTGDTDDTADRTLHVRFREGDDEKLEETLAALDRGETPEPHLEVVYHDPADVHRVTRPKSLELLRAIVQHKPASIRETARLVDRDVSQVHRNLTELEELHLINLVDDGHAKRPDVWYTAIDIDLPLVTPVVDSDEATA</sequence>
<dbReference type="Gene3D" id="1.10.10.10">
    <property type="entry name" value="Winged helix-like DNA-binding domain superfamily/Winged helix DNA-binding domain"/>
    <property type="match status" value="1"/>
</dbReference>
<evidence type="ECO:0000313" key="2">
    <source>
        <dbReference type="Proteomes" id="UP001597119"/>
    </source>
</evidence>
<dbReference type="AlphaFoldDB" id="A0ABD6CA04"/>
<comment type="caution">
    <text evidence="1">The sequence shown here is derived from an EMBL/GenBank/DDBJ whole genome shotgun (WGS) entry which is preliminary data.</text>
</comment>
<name>A0ABD6CA04_9EURY</name>
<dbReference type="Proteomes" id="UP001597119">
    <property type="component" value="Unassembled WGS sequence"/>
</dbReference>
<dbReference type="InterPro" id="IPR036388">
    <property type="entry name" value="WH-like_DNA-bd_sf"/>
</dbReference>
<keyword evidence="2" id="KW-1185">Reference proteome</keyword>